<feature type="domain" description="DUF397" evidence="1">
    <location>
        <begin position="11"/>
        <end position="64"/>
    </location>
</feature>
<dbReference type="Proteomes" id="UP000629371">
    <property type="component" value="Unassembled WGS sequence"/>
</dbReference>
<proteinExistence type="predicted"/>
<accession>A0ABS1MTS9</accession>
<sequence>MKTTLNLAGVTWRKSSFSDGGDDNCIEVADGFSGVVPVRDSKLPDSPVLYVPAAAWGSFIATVKGGRL</sequence>
<gene>
    <name evidence="2" type="ORF">JK360_17525</name>
</gene>
<evidence type="ECO:0000313" key="2">
    <source>
        <dbReference type="EMBL" id="MBL1091182.1"/>
    </source>
</evidence>
<comment type="caution">
    <text evidence="2">The sequence shown here is derived from an EMBL/GenBank/DDBJ whole genome shotgun (WGS) entry which is preliminary data.</text>
</comment>
<evidence type="ECO:0000259" key="1">
    <source>
        <dbReference type="Pfam" id="PF04149"/>
    </source>
</evidence>
<dbReference type="Pfam" id="PF04149">
    <property type="entry name" value="DUF397"/>
    <property type="match status" value="1"/>
</dbReference>
<dbReference type="EMBL" id="JAERRI010000009">
    <property type="protein sequence ID" value="MBL1091182.1"/>
    <property type="molecule type" value="Genomic_DNA"/>
</dbReference>
<dbReference type="RefSeq" id="WP_201805372.1">
    <property type="nucleotide sequence ID" value="NZ_JAERRI010000009.1"/>
</dbReference>
<keyword evidence="3" id="KW-1185">Reference proteome</keyword>
<organism evidence="2 3">
    <name type="scientific">Streptomyces siderophoricus</name>
    <dbReference type="NCBI Taxonomy" id="2802281"/>
    <lineage>
        <taxon>Bacteria</taxon>
        <taxon>Bacillati</taxon>
        <taxon>Actinomycetota</taxon>
        <taxon>Actinomycetes</taxon>
        <taxon>Kitasatosporales</taxon>
        <taxon>Streptomycetaceae</taxon>
        <taxon>Streptomyces</taxon>
    </lineage>
</organism>
<protein>
    <submittedName>
        <fullName evidence="2">DUF397 domain-containing protein</fullName>
    </submittedName>
</protein>
<name>A0ABS1MTS9_9ACTN</name>
<evidence type="ECO:0000313" key="3">
    <source>
        <dbReference type="Proteomes" id="UP000629371"/>
    </source>
</evidence>
<reference evidence="2 3" key="1">
    <citation type="submission" date="2021-01" db="EMBL/GenBank/DDBJ databases">
        <title>WGS of actinomycetes isolated from Thailand.</title>
        <authorList>
            <person name="Thawai C."/>
        </authorList>
    </citation>
    <scope>NUCLEOTIDE SEQUENCE [LARGE SCALE GENOMIC DNA]</scope>
    <source>
        <strain evidence="2 3">CH9-7</strain>
    </source>
</reference>
<dbReference type="InterPro" id="IPR007278">
    <property type="entry name" value="DUF397"/>
</dbReference>